<dbReference type="GeneID" id="7834574"/>
<keyword evidence="2" id="KW-1185">Reference proteome</keyword>
<protein>
    <submittedName>
        <fullName evidence="1">Uncharacterized protein</fullName>
    </submittedName>
</protein>
<dbReference type="InParanoid" id="Q22DP6"/>
<dbReference type="HOGENOM" id="CLU_472920_0_0_1"/>
<evidence type="ECO:0000313" key="2">
    <source>
        <dbReference type="Proteomes" id="UP000009168"/>
    </source>
</evidence>
<dbReference type="AlphaFoldDB" id="Q22DP6"/>
<gene>
    <name evidence="1" type="ORF">TTHERM_00938960</name>
</gene>
<evidence type="ECO:0000313" key="1">
    <source>
        <dbReference type="EMBL" id="EAR83408.1"/>
    </source>
</evidence>
<dbReference type="RefSeq" id="XP_001031071.1">
    <property type="nucleotide sequence ID" value="XM_001031071.1"/>
</dbReference>
<dbReference type="EMBL" id="GG662503">
    <property type="protein sequence ID" value="EAR83408.1"/>
    <property type="molecule type" value="Genomic_DNA"/>
</dbReference>
<dbReference type="KEGG" id="tet:TTHERM_00938960"/>
<organism evidence="1 2">
    <name type="scientific">Tetrahymena thermophila (strain SB210)</name>
    <dbReference type="NCBI Taxonomy" id="312017"/>
    <lineage>
        <taxon>Eukaryota</taxon>
        <taxon>Sar</taxon>
        <taxon>Alveolata</taxon>
        <taxon>Ciliophora</taxon>
        <taxon>Intramacronucleata</taxon>
        <taxon>Oligohymenophorea</taxon>
        <taxon>Hymenostomatida</taxon>
        <taxon>Tetrahymenina</taxon>
        <taxon>Tetrahymenidae</taxon>
        <taxon>Tetrahymena</taxon>
    </lineage>
</organism>
<accession>Q22DP6</accession>
<dbReference type="Proteomes" id="UP000009168">
    <property type="component" value="Unassembled WGS sequence"/>
</dbReference>
<reference evidence="2" key="1">
    <citation type="journal article" date="2006" name="PLoS Biol.">
        <title>Macronuclear genome sequence of the ciliate Tetrahymena thermophila, a model eukaryote.</title>
        <authorList>
            <person name="Eisen J.A."/>
            <person name="Coyne R.S."/>
            <person name="Wu M."/>
            <person name="Wu D."/>
            <person name="Thiagarajan M."/>
            <person name="Wortman J.R."/>
            <person name="Badger J.H."/>
            <person name="Ren Q."/>
            <person name="Amedeo P."/>
            <person name="Jones K.M."/>
            <person name="Tallon L.J."/>
            <person name="Delcher A.L."/>
            <person name="Salzberg S.L."/>
            <person name="Silva J.C."/>
            <person name="Haas B.J."/>
            <person name="Majoros W.H."/>
            <person name="Farzad M."/>
            <person name="Carlton J.M."/>
            <person name="Smith R.K. Jr."/>
            <person name="Garg J."/>
            <person name="Pearlman R.E."/>
            <person name="Karrer K.M."/>
            <person name="Sun L."/>
            <person name="Manning G."/>
            <person name="Elde N.C."/>
            <person name="Turkewitz A.P."/>
            <person name="Asai D.J."/>
            <person name="Wilkes D.E."/>
            <person name="Wang Y."/>
            <person name="Cai H."/>
            <person name="Collins K."/>
            <person name="Stewart B.A."/>
            <person name="Lee S.R."/>
            <person name="Wilamowska K."/>
            <person name="Weinberg Z."/>
            <person name="Ruzzo W.L."/>
            <person name="Wloga D."/>
            <person name="Gaertig J."/>
            <person name="Frankel J."/>
            <person name="Tsao C.-C."/>
            <person name="Gorovsky M.A."/>
            <person name="Keeling P.J."/>
            <person name="Waller R.F."/>
            <person name="Patron N.J."/>
            <person name="Cherry J.M."/>
            <person name="Stover N.A."/>
            <person name="Krieger C.J."/>
            <person name="del Toro C."/>
            <person name="Ryder H.F."/>
            <person name="Williamson S.C."/>
            <person name="Barbeau R.A."/>
            <person name="Hamilton E.P."/>
            <person name="Orias E."/>
        </authorList>
    </citation>
    <scope>NUCLEOTIDE SEQUENCE [LARGE SCALE GENOMIC DNA]</scope>
    <source>
        <strain evidence="2">SB210</strain>
    </source>
</reference>
<name>Q22DP6_TETTS</name>
<sequence length="606" mass="71399">MSEEQKEEEIQLNLIKFPKAKKGTEITYQQLKSQYPLYKGYIQKNLERVKLDFTDSTISQEIANHVIEDLFSQEKGICKNLIKNVERLKINAFNTQLSNLNFLLHFSDLNKKPPITIHCDYNLATNFLKKSIQFQCDIKCKGHFDKRDNLYYIYCPHILLDSSASIELNIIELSLRVNNENVQNCIDCIKKLRILQTLNLEIHSLNHIKEDYMHIVETLSQIEKLQTLNVKFFLETYLPHINKSKLKNLRQLKYNYQAYDKNENMEVALKLLHTFQQHDDDLIIEPYYSLQNSEINFSFQKRMLTDHEFQVIQSFLLNLENRIVKISINFDENQHMSLKNWVGMMNNLRNHDNLQTINVQCPNIATSVSALCVAKLYKCRKAYIKINQSSFIGNVLNLYFYQMYDHILEVITKNLFELKEAKDEFQIQTVILQANSILGLKKGFSSFFKKTEKLFNSISVKVYSKFDLHLYYYTVLKDISEIQKYCETFYFEQESCINLRYNAAQISSVMSSIYNYIPIIDSLQIPNPSLIKPFLSLSLNYCSGVNLGSNFSQFLEAYQVFMEFRKLVQLKYYQQSQPSVMLAFYTLIGPELPINPYQVYTDLYFE</sequence>
<proteinExistence type="predicted"/>